<evidence type="ECO:0000313" key="2">
    <source>
        <dbReference type="EMBL" id="KAG5638410.1"/>
    </source>
</evidence>
<feature type="signal peptide" evidence="1">
    <location>
        <begin position="1"/>
        <end position="18"/>
    </location>
</feature>
<feature type="chain" id="PRO_5040203519" description="Apple domain-containing protein" evidence="1">
    <location>
        <begin position="19"/>
        <end position="205"/>
    </location>
</feature>
<reference evidence="2" key="2">
    <citation type="submission" date="2021-10" db="EMBL/GenBank/DDBJ databases">
        <title>Phylogenomics reveals ancestral predisposition of the termite-cultivated fungus Termitomyces towards a domesticated lifestyle.</title>
        <authorList>
            <person name="Auxier B."/>
            <person name="Grum-Grzhimaylo A."/>
            <person name="Cardenas M.E."/>
            <person name="Lodge J.D."/>
            <person name="Laessoe T."/>
            <person name="Pedersen O."/>
            <person name="Smith M.E."/>
            <person name="Kuyper T.W."/>
            <person name="Franco-Molano E.A."/>
            <person name="Baroni T.J."/>
            <person name="Aanen D.K."/>
        </authorList>
    </citation>
    <scope>NUCLEOTIDE SEQUENCE</scope>
    <source>
        <strain evidence="2">D49</strain>
    </source>
</reference>
<dbReference type="AlphaFoldDB" id="A0A9P7G039"/>
<proteinExistence type="predicted"/>
<reference evidence="2" key="1">
    <citation type="submission" date="2021-02" db="EMBL/GenBank/DDBJ databases">
        <authorList>
            <person name="Nieuwenhuis M."/>
            <person name="Van De Peppel L.J.J."/>
        </authorList>
    </citation>
    <scope>NUCLEOTIDE SEQUENCE</scope>
    <source>
        <strain evidence="2">D49</strain>
    </source>
</reference>
<evidence type="ECO:0008006" key="4">
    <source>
        <dbReference type="Google" id="ProtNLM"/>
    </source>
</evidence>
<evidence type="ECO:0000256" key="1">
    <source>
        <dbReference type="SAM" id="SignalP"/>
    </source>
</evidence>
<organism evidence="2 3">
    <name type="scientific">Sphagnurus paluster</name>
    <dbReference type="NCBI Taxonomy" id="117069"/>
    <lineage>
        <taxon>Eukaryota</taxon>
        <taxon>Fungi</taxon>
        <taxon>Dikarya</taxon>
        <taxon>Basidiomycota</taxon>
        <taxon>Agaricomycotina</taxon>
        <taxon>Agaricomycetes</taxon>
        <taxon>Agaricomycetidae</taxon>
        <taxon>Agaricales</taxon>
        <taxon>Tricholomatineae</taxon>
        <taxon>Lyophyllaceae</taxon>
        <taxon>Sphagnurus</taxon>
    </lineage>
</organism>
<comment type="caution">
    <text evidence="2">The sequence shown here is derived from an EMBL/GenBank/DDBJ whole genome shotgun (WGS) entry which is preliminary data.</text>
</comment>
<sequence>MRVSTIVATAALAASATANPLRINLNVQSVLGADLTAANHYGAPIPPWQRGTNPGWYHGNHPEKFPQLPCLVLDGLLCKLLQLLPFNWLHCPKPLPPPPPPPTPPPSDGYTQTFAGLDGATQADGYLTYGLVDTVDQCKAMCNSVSGCKFVNVYHDVNGKGGSTQLTCSLYSGCHTAADAINKGGQSQPDGSINYIKDSDGYCKA</sequence>
<dbReference type="Proteomes" id="UP000717328">
    <property type="component" value="Unassembled WGS sequence"/>
</dbReference>
<evidence type="ECO:0000313" key="3">
    <source>
        <dbReference type="Proteomes" id="UP000717328"/>
    </source>
</evidence>
<gene>
    <name evidence="2" type="ORF">H0H81_000187</name>
</gene>
<dbReference type="OrthoDB" id="271448at2759"/>
<name>A0A9P7G039_9AGAR</name>
<accession>A0A9P7G039</accession>
<keyword evidence="3" id="KW-1185">Reference proteome</keyword>
<dbReference type="EMBL" id="JABCKI010005764">
    <property type="protein sequence ID" value="KAG5638410.1"/>
    <property type="molecule type" value="Genomic_DNA"/>
</dbReference>
<protein>
    <recommendedName>
        <fullName evidence="4">Apple domain-containing protein</fullName>
    </recommendedName>
</protein>
<keyword evidence="1" id="KW-0732">Signal</keyword>